<feature type="chain" id="PRO_5043270174" evidence="3">
    <location>
        <begin position="20"/>
        <end position="202"/>
    </location>
</feature>
<evidence type="ECO:0000259" key="4">
    <source>
        <dbReference type="Pfam" id="PF00857"/>
    </source>
</evidence>
<evidence type="ECO:0000313" key="6">
    <source>
        <dbReference type="EMBL" id="CAL4773786.1"/>
    </source>
</evidence>
<name>A0A9P1C7J4_9DINO</name>
<dbReference type="EMBL" id="CAMXCT010001086">
    <property type="protein sequence ID" value="CAI3986474.1"/>
    <property type="molecule type" value="Genomic_DNA"/>
</dbReference>
<keyword evidence="7" id="KW-1185">Reference proteome</keyword>
<comment type="caution">
    <text evidence="5">The sequence shown here is derived from an EMBL/GenBank/DDBJ whole genome shotgun (WGS) entry which is preliminary data.</text>
</comment>
<gene>
    <name evidence="5" type="ORF">C1SCF055_LOCUS13823</name>
</gene>
<protein>
    <submittedName>
        <fullName evidence="6">Uncharacterized isochorismatase family protein PncA</fullName>
    </submittedName>
</protein>
<dbReference type="Proteomes" id="UP001152797">
    <property type="component" value="Unassembled WGS sequence"/>
</dbReference>
<evidence type="ECO:0000256" key="2">
    <source>
        <dbReference type="ARBA" id="ARBA00022801"/>
    </source>
</evidence>
<evidence type="ECO:0000313" key="5">
    <source>
        <dbReference type="EMBL" id="CAI3986474.1"/>
    </source>
</evidence>
<evidence type="ECO:0000256" key="3">
    <source>
        <dbReference type="SAM" id="SignalP"/>
    </source>
</evidence>
<evidence type="ECO:0000256" key="1">
    <source>
        <dbReference type="ARBA" id="ARBA00006336"/>
    </source>
</evidence>
<dbReference type="EMBL" id="CAMXCT030001086">
    <property type="protein sequence ID" value="CAL4773786.1"/>
    <property type="molecule type" value="Genomic_DNA"/>
</dbReference>
<reference evidence="6 7" key="2">
    <citation type="submission" date="2024-05" db="EMBL/GenBank/DDBJ databases">
        <authorList>
            <person name="Chen Y."/>
            <person name="Shah S."/>
            <person name="Dougan E. K."/>
            <person name="Thang M."/>
            <person name="Chan C."/>
        </authorList>
    </citation>
    <scope>NUCLEOTIDE SEQUENCE [LARGE SCALE GENOMIC DNA]</scope>
</reference>
<accession>A0A9P1C7J4</accession>
<reference evidence="5" key="1">
    <citation type="submission" date="2022-10" db="EMBL/GenBank/DDBJ databases">
        <authorList>
            <person name="Chen Y."/>
            <person name="Dougan E. K."/>
            <person name="Chan C."/>
            <person name="Rhodes N."/>
            <person name="Thang M."/>
        </authorList>
    </citation>
    <scope>NUCLEOTIDE SEQUENCE</scope>
</reference>
<dbReference type="Pfam" id="PF00857">
    <property type="entry name" value="Isochorismatase"/>
    <property type="match status" value="1"/>
</dbReference>
<comment type="similarity">
    <text evidence="1">Belongs to the isochorismatase family.</text>
</comment>
<sequence length="202" mass="22432">MRRILFLLWAMWAMPVAQAIRRALVVVDMTVEQVANISFQKDKMIQTIRELAQSGTFDALIDSHLWFEKGGPPSSLAEMFPHIGHAGTPGAELIPELRDLGLEFVKKYQYSCFAGGADLESHLHKLGIEEVVITGINTDYCVMATALDSFYNMFQTRVVESGVSSFNGKAGHLEGLKSIRRFLGNIVVGPEEYLQTGPVAWL</sequence>
<dbReference type="Gene3D" id="3.40.50.850">
    <property type="entry name" value="Isochorismatase-like"/>
    <property type="match status" value="1"/>
</dbReference>
<proteinExistence type="inferred from homology"/>
<dbReference type="SUPFAM" id="SSF52499">
    <property type="entry name" value="Isochorismatase-like hydrolases"/>
    <property type="match status" value="1"/>
</dbReference>
<dbReference type="InterPro" id="IPR000868">
    <property type="entry name" value="Isochorismatase-like_dom"/>
</dbReference>
<feature type="signal peptide" evidence="3">
    <location>
        <begin position="1"/>
        <end position="19"/>
    </location>
</feature>
<dbReference type="PANTHER" id="PTHR43540">
    <property type="entry name" value="PEROXYUREIDOACRYLATE/UREIDOACRYLATE AMIDOHYDROLASE-RELATED"/>
    <property type="match status" value="1"/>
</dbReference>
<dbReference type="InterPro" id="IPR050272">
    <property type="entry name" value="Isochorismatase-like_hydrls"/>
</dbReference>
<dbReference type="OrthoDB" id="3341310at2759"/>
<dbReference type="EMBL" id="CAMXCT020001086">
    <property type="protein sequence ID" value="CAL1139849.1"/>
    <property type="molecule type" value="Genomic_DNA"/>
</dbReference>
<keyword evidence="3" id="KW-0732">Signal</keyword>
<keyword evidence="2" id="KW-0378">Hydrolase</keyword>
<dbReference type="CDD" id="cd00431">
    <property type="entry name" value="cysteine_hydrolases"/>
    <property type="match status" value="1"/>
</dbReference>
<feature type="domain" description="Isochorismatase-like" evidence="4">
    <location>
        <begin position="23"/>
        <end position="182"/>
    </location>
</feature>
<dbReference type="InterPro" id="IPR036380">
    <property type="entry name" value="Isochorismatase-like_sf"/>
</dbReference>
<dbReference type="AlphaFoldDB" id="A0A9P1C7J4"/>
<dbReference type="GO" id="GO:0016787">
    <property type="term" value="F:hydrolase activity"/>
    <property type="evidence" value="ECO:0007669"/>
    <property type="project" value="UniProtKB-KW"/>
</dbReference>
<dbReference type="PANTHER" id="PTHR43540:SF6">
    <property type="entry name" value="ISOCHORISMATASE-LIKE DOMAIN-CONTAINING PROTEIN"/>
    <property type="match status" value="1"/>
</dbReference>
<organism evidence="5">
    <name type="scientific">Cladocopium goreaui</name>
    <dbReference type="NCBI Taxonomy" id="2562237"/>
    <lineage>
        <taxon>Eukaryota</taxon>
        <taxon>Sar</taxon>
        <taxon>Alveolata</taxon>
        <taxon>Dinophyceae</taxon>
        <taxon>Suessiales</taxon>
        <taxon>Symbiodiniaceae</taxon>
        <taxon>Cladocopium</taxon>
    </lineage>
</organism>
<evidence type="ECO:0000313" key="7">
    <source>
        <dbReference type="Proteomes" id="UP001152797"/>
    </source>
</evidence>